<evidence type="ECO:0000256" key="6">
    <source>
        <dbReference type="ARBA" id="ARBA00049183"/>
    </source>
</evidence>
<feature type="site" description="Transition state stabilizer" evidence="8">
    <location>
        <position position="148"/>
    </location>
</feature>
<dbReference type="Proteomes" id="UP000218069">
    <property type="component" value="Unassembled WGS sequence"/>
</dbReference>
<feature type="site" description="Transition state stabilizer" evidence="8">
    <location>
        <position position="224"/>
    </location>
</feature>
<evidence type="ECO:0000256" key="1">
    <source>
        <dbReference type="ARBA" id="ARBA00004713"/>
    </source>
</evidence>
<dbReference type="InterPro" id="IPR038107">
    <property type="entry name" value="Glycos_transf_N_sf"/>
</dbReference>
<keyword evidence="9" id="KW-1133">Transmembrane helix</keyword>
<sequence length="459" mass="50858">MSLTINSEYGARPRVWFAAYQLLWHLLLPLAFMRLVWRARHSFEYLHYLPERLGFGYPQPINQGAIWIHAVSVGETRAAQTLIEAYLARGEYVLLTHMTLNGRRTGAALFAQAIAAGKLQQVYLPYDLCWAAASFTRTFKPKLGLLMETEAWPTVVFYCAQIGLPLFLVNARLSERSARRVHAFGKAGRALFQAFRGILAQTAFDAERYQSLGVQNVSIVGNLKFDIPLDPSLVSQGKTWQQESHANQRLVVCAASTREGEEAIILQAWKNLLVTHGFQVTPLLCLVPRHPERFAVVADQIQATGFHFRRRSEWGDIPRPANEVDILLGDSMGEMPMYYSAADLVVMGGSLLPFGGQNLIEACAAGCPVLLGEHTYNFQQASLDALSAGAAKRLDGDLFVSEAMLLTETLRSLLTDTAGLAVMSEAALRFSQDHQGATERILNALEQSGLNKPRPALRN</sequence>
<evidence type="ECO:0000256" key="9">
    <source>
        <dbReference type="RuleBase" id="RU365103"/>
    </source>
</evidence>
<evidence type="ECO:0000256" key="5">
    <source>
        <dbReference type="ARBA" id="ARBA00031445"/>
    </source>
</evidence>
<feature type="transmembrane region" description="Helical" evidence="9">
    <location>
        <begin position="15"/>
        <end position="37"/>
    </location>
</feature>
<dbReference type="EC" id="2.4.99.12" evidence="2 9"/>
<reference evidence="12" key="1">
    <citation type="submission" date="2017-08" db="EMBL/GenBank/DDBJ databases">
        <authorList>
            <person name="Varghese N."/>
            <person name="Submissions S."/>
        </authorList>
    </citation>
    <scope>NUCLEOTIDE SEQUENCE [LARGE SCALE GENOMIC DNA]</scope>
    <source>
        <strain evidence="12">AP-Melu-1000-B4</strain>
    </source>
</reference>
<dbReference type="AlphaFoldDB" id="A0A240DXM8"/>
<proteinExistence type="inferred from homology"/>
<comment type="function">
    <text evidence="9">Involved in lipopolysaccharide (LPS) biosynthesis. Catalyzes the transfer of 3-deoxy-D-manno-octulosonate (Kdo) residue(s) from CMP-Kdo to lipid IV(A), the tetraacyldisaccharide-1,4'-bisphosphate precursor of lipid A.</text>
</comment>
<feature type="active site" description="Proton acceptor" evidence="7">
    <location>
        <position position="75"/>
    </location>
</feature>
<dbReference type="InterPro" id="IPR039901">
    <property type="entry name" value="Kdotransferase"/>
</dbReference>
<evidence type="ECO:0000256" key="3">
    <source>
        <dbReference type="ARBA" id="ARBA00019077"/>
    </source>
</evidence>
<dbReference type="PANTHER" id="PTHR42755:SF1">
    <property type="entry name" value="3-DEOXY-D-MANNO-OCTULOSONIC ACID TRANSFERASE, MITOCHONDRIAL-RELATED"/>
    <property type="match status" value="1"/>
</dbReference>
<dbReference type="GO" id="GO:0009245">
    <property type="term" value="P:lipid A biosynthetic process"/>
    <property type="evidence" value="ECO:0007669"/>
    <property type="project" value="TreeGrafter"/>
</dbReference>
<gene>
    <name evidence="11" type="ORF">SAMN06295945_0267</name>
</gene>
<feature type="domain" description="3-deoxy-D-manno-octulosonic-acid transferase N-terminal" evidence="10">
    <location>
        <begin position="49"/>
        <end position="227"/>
    </location>
</feature>
<keyword evidence="4 9" id="KW-0808">Transferase</keyword>
<keyword evidence="9" id="KW-1003">Cell membrane</keyword>
<dbReference type="GO" id="GO:0005886">
    <property type="term" value="C:plasma membrane"/>
    <property type="evidence" value="ECO:0007669"/>
    <property type="project" value="UniProtKB-SubCell"/>
</dbReference>
<dbReference type="GO" id="GO:0043842">
    <property type="term" value="F:Kdo transferase activity"/>
    <property type="evidence" value="ECO:0007669"/>
    <property type="project" value="UniProtKB-EC"/>
</dbReference>
<evidence type="ECO:0000256" key="4">
    <source>
        <dbReference type="ARBA" id="ARBA00022679"/>
    </source>
</evidence>
<evidence type="ECO:0000256" key="7">
    <source>
        <dbReference type="PIRSR" id="PIRSR639901-1"/>
    </source>
</evidence>
<dbReference type="SUPFAM" id="SSF53756">
    <property type="entry name" value="UDP-Glycosyltransferase/glycogen phosphorylase"/>
    <property type="match status" value="1"/>
</dbReference>
<evidence type="ECO:0000313" key="11">
    <source>
        <dbReference type="EMBL" id="SNX27948.1"/>
    </source>
</evidence>
<dbReference type="EMBL" id="OANS01000001">
    <property type="protein sequence ID" value="SNX27948.1"/>
    <property type="molecule type" value="Genomic_DNA"/>
</dbReference>
<comment type="similarity">
    <text evidence="9">Belongs to the glycosyltransferase group 1 family.</text>
</comment>
<dbReference type="PANTHER" id="PTHR42755">
    <property type="entry name" value="3-DEOXY-MANNO-OCTULOSONATE CYTIDYLYLTRANSFERASE"/>
    <property type="match status" value="1"/>
</dbReference>
<keyword evidence="12" id="KW-1185">Reference proteome</keyword>
<comment type="catalytic activity">
    <reaction evidence="6 9">
        <text>lipid IVA (E. coli) + CMP-3-deoxy-beta-D-manno-octulosonate = alpha-Kdo-(2-&gt;6)-lipid IVA (E. coli) + CMP + H(+)</text>
        <dbReference type="Rhea" id="RHEA:28066"/>
        <dbReference type="ChEBI" id="CHEBI:15378"/>
        <dbReference type="ChEBI" id="CHEBI:58603"/>
        <dbReference type="ChEBI" id="CHEBI:60364"/>
        <dbReference type="ChEBI" id="CHEBI:60377"/>
        <dbReference type="ChEBI" id="CHEBI:85987"/>
        <dbReference type="EC" id="2.4.99.12"/>
    </reaction>
</comment>
<dbReference type="Gene3D" id="3.40.50.11720">
    <property type="entry name" value="3-Deoxy-D-manno-octulosonic-acid transferase, N-terminal domain"/>
    <property type="match status" value="1"/>
</dbReference>
<dbReference type="UniPathway" id="UPA00958"/>
<evidence type="ECO:0000256" key="2">
    <source>
        <dbReference type="ARBA" id="ARBA00012621"/>
    </source>
</evidence>
<protein>
    <recommendedName>
        <fullName evidence="3 9">3-deoxy-D-manno-octulosonic acid transferase</fullName>
        <shortName evidence="9">Kdo transferase</shortName>
        <ecNumber evidence="2 9">2.4.99.12</ecNumber>
    </recommendedName>
    <alternativeName>
        <fullName evidence="5 9">Lipid IV(A) 3-deoxy-D-manno-octulosonic acid transferase</fullName>
    </alternativeName>
</protein>
<comment type="pathway">
    <text evidence="1 9">Bacterial outer membrane biogenesis; LPS core biosynthesis.</text>
</comment>
<dbReference type="InterPro" id="IPR007507">
    <property type="entry name" value="Glycos_transf_N"/>
</dbReference>
<keyword evidence="9" id="KW-0472">Membrane</keyword>
<dbReference type="Pfam" id="PF04413">
    <property type="entry name" value="Glycos_transf_N"/>
    <property type="match status" value="1"/>
</dbReference>
<comment type="subcellular location">
    <subcellularLocation>
        <location evidence="9">Cell membrane</location>
    </subcellularLocation>
</comment>
<evidence type="ECO:0000313" key="12">
    <source>
        <dbReference type="Proteomes" id="UP000218069"/>
    </source>
</evidence>
<accession>A0A240DXM8</accession>
<organism evidence="11 12">
    <name type="scientific">Polynucleobacter meluiroseus</name>
    <dbReference type="NCBI Taxonomy" id="1938814"/>
    <lineage>
        <taxon>Bacteria</taxon>
        <taxon>Pseudomonadati</taxon>
        <taxon>Pseudomonadota</taxon>
        <taxon>Betaproteobacteria</taxon>
        <taxon>Burkholderiales</taxon>
        <taxon>Burkholderiaceae</taxon>
        <taxon>Polynucleobacter</taxon>
    </lineage>
</organism>
<dbReference type="GO" id="GO:0009244">
    <property type="term" value="P:lipopolysaccharide core region biosynthetic process"/>
    <property type="evidence" value="ECO:0007669"/>
    <property type="project" value="UniProtKB-UniRule"/>
</dbReference>
<evidence type="ECO:0000259" key="10">
    <source>
        <dbReference type="Pfam" id="PF04413"/>
    </source>
</evidence>
<keyword evidence="9" id="KW-0812">Transmembrane</keyword>
<keyword evidence="9" id="KW-0448">Lipopolysaccharide biosynthesis</keyword>
<evidence type="ECO:0000256" key="8">
    <source>
        <dbReference type="PIRSR" id="PIRSR639901-2"/>
    </source>
</evidence>
<dbReference type="Gene3D" id="3.40.50.2000">
    <property type="entry name" value="Glycogen Phosphorylase B"/>
    <property type="match status" value="1"/>
</dbReference>
<name>A0A240DXM8_9BURK</name>